<evidence type="ECO:0000313" key="1">
    <source>
        <dbReference type="EMBL" id="TDZ17570.1"/>
    </source>
</evidence>
<reference evidence="2" key="2">
    <citation type="journal article" date="2019" name="Mol. Plant Microbe Interact.">
        <title>Genome sequence resources for four phytopathogenic fungi from the Colletotrichum orbiculare species complex.</title>
        <authorList>
            <person name="Gan P."/>
            <person name="Tsushima A."/>
            <person name="Narusaka M."/>
            <person name="Narusaka Y."/>
            <person name="Takano Y."/>
            <person name="Kubo Y."/>
            <person name="Shirasu K."/>
        </authorList>
    </citation>
    <scope>GENOME REANNOTATION</scope>
    <source>
        <strain evidence="2">104-T / ATCC 96160 / CBS 514.97 / LARS 414 / MAFF 240422</strain>
    </source>
</reference>
<accession>A0A484FGP8</accession>
<evidence type="ECO:0000313" key="2">
    <source>
        <dbReference type="Proteomes" id="UP000014480"/>
    </source>
</evidence>
<protein>
    <submittedName>
        <fullName evidence="1">Uncharacterized protein</fullName>
    </submittedName>
</protein>
<comment type="caution">
    <text evidence="1">The sequence shown here is derived from an EMBL/GenBank/DDBJ whole genome shotgun (WGS) entry which is preliminary data.</text>
</comment>
<organism evidence="1 2">
    <name type="scientific">Colletotrichum orbiculare (strain 104-T / ATCC 96160 / CBS 514.97 / LARS 414 / MAFF 240422)</name>
    <name type="common">Cucumber anthracnose fungus</name>
    <name type="synonym">Colletotrichum lagenarium</name>
    <dbReference type="NCBI Taxonomy" id="1213857"/>
    <lineage>
        <taxon>Eukaryota</taxon>
        <taxon>Fungi</taxon>
        <taxon>Dikarya</taxon>
        <taxon>Ascomycota</taxon>
        <taxon>Pezizomycotina</taxon>
        <taxon>Sordariomycetes</taxon>
        <taxon>Hypocreomycetidae</taxon>
        <taxon>Glomerellales</taxon>
        <taxon>Glomerellaceae</taxon>
        <taxon>Colletotrichum</taxon>
        <taxon>Colletotrichum orbiculare species complex</taxon>
    </lineage>
</organism>
<gene>
    <name evidence="1" type="ORF">Cob_v009417</name>
</gene>
<proteinExistence type="predicted"/>
<keyword evidence="2" id="KW-1185">Reference proteome</keyword>
<dbReference type="AlphaFoldDB" id="A0A484FGP8"/>
<dbReference type="Proteomes" id="UP000014480">
    <property type="component" value="Unassembled WGS sequence"/>
</dbReference>
<sequence length="194" mass="22667">MKDTLETLVWVDTWTKPMKHQLAGAREAMMRLTSVKHLSLGPCQLHILARGDKGTFLNFHSTLETLEIVPMMKRDDEDLWGRRQRRPKPDQLHLYLLRLYEICALPSSKMRVIDLRSFMPQDVELIRILDSEIDMTIFLLARKFFRALGVLVLFQSLSRSLHYYFMEIFPSEIRPERKTELKAAFSEGDTGVSP</sequence>
<name>A0A484FGP8_COLOR</name>
<dbReference type="EMBL" id="AMCV02000028">
    <property type="protein sequence ID" value="TDZ17570.1"/>
    <property type="molecule type" value="Genomic_DNA"/>
</dbReference>
<reference evidence="2" key="1">
    <citation type="journal article" date="2013" name="New Phytol.">
        <title>Comparative genomic and transcriptomic analyses reveal the hemibiotrophic stage shift of Colletotrichum fungi.</title>
        <authorList>
            <person name="Gan P."/>
            <person name="Ikeda K."/>
            <person name="Irieda H."/>
            <person name="Narusaka M."/>
            <person name="O'Connell R.J."/>
            <person name="Narusaka Y."/>
            <person name="Takano Y."/>
            <person name="Kubo Y."/>
            <person name="Shirasu K."/>
        </authorList>
    </citation>
    <scope>NUCLEOTIDE SEQUENCE [LARGE SCALE GENOMIC DNA]</scope>
    <source>
        <strain evidence="2">104-T / ATCC 96160 / CBS 514.97 / LARS 414 / MAFF 240422</strain>
    </source>
</reference>